<dbReference type="PROSITE" id="PS51285">
    <property type="entry name" value="AGC_KINASE_CTER"/>
    <property type="match status" value="1"/>
</dbReference>
<evidence type="ECO:0000313" key="11">
    <source>
        <dbReference type="EMBL" id="GFG36572.1"/>
    </source>
</evidence>
<dbReference type="FunFam" id="3.30.200.20:FF:000103">
    <property type="entry name" value="Protein kinase C"/>
    <property type="match status" value="1"/>
</dbReference>
<feature type="non-terminal residue" evidence="11">
    <location>
        <position position="1"/>
    </location>
</feature>
<dbReference type="PROSITE" id="PS00107">
    <property type="entry name" value="PROTEIN_KINASE_ATP"/>
    <property type="match status" value="1"/>
</dbReference>
<reference evidence="12" key="1">
    <citation type="submission" date="2020-01" db="EMBL/GenBank/DDBJ databases">
        <title>Draft genome sequence of the Termite Coptotermes fromosanus.</title>
        <authorList>
            <person name="Itakura S."/>
            <person name="Yosikawa Y."/>
            <person name="Umezawa K."/>
        </authorList>
    </citation>
    <scope>NUCLEOTIDE SEQUENCE [LARGE SCALE GENOMIC DNA]</scope>
</reference>
<dbReference type="InParanoid" id="A0A6L2PZ58"/>
<dbReference type="InterPro" id="IPR000719">
    <property type="entry name" value="Prot_kinase_dom"/>
</dbReference>
<comment type="caution">
    <text evidence="11">The sequence shown here is derived from an EMBL/GenBank/DDBJ whole genome shotgun (WGS) entry which is preliminary data.</text>
</comment>
<dbReference type="OrthoDB" id="63267at2759"/>
<evidence type="ECO:0000259" key="9">
    <source>
        <dbReference type="PROSITE" id="PS50011"/>
    </source>
</evidence>
<evidence type="ECO:0000256" key="4">
    <source>
        <dbReference type="ARBA" id="ARBA00022741"/>
    </source>
</evidence>
<feature type="binding site" evidence="7">
    <location>
        <position position="52"/>
    </location>
    <ligand>
        <name>ATP</name>
        <dbReference type="ChEBI" id="CHEBI:30616"/>
    </ligand>
</feature>
<dbReference type="PROSITE" id="PS50011">
    <property type="entry name" value="PROTEIN_KINASE_DOM"/>
    <property type="match status" value="1"/>
</dbReference>
<dbReference type="SUPFAM" id="SSF56112">
    <property type="entry name" value="Protein kinase-like (PK-like)"/>
    <property type="match status" value="1"/>
</dbReference>
<keyword evidence="3" id="KW-0808">Transferase</keyword>
<evidence type="ECO:0000256" key="1">
    <source>
        <dbReference type="ARBA" id="ARBA00022527"/>
    </source>
</evidence>
<dbReference type="InterPro" id="IPR008271">
    <property type="entry name" value="Ser/Thr_kinase_AS"/>
</dbReference>
<dbReference type="AlphaFoldDB" id="A0A6L2PZ58"/>
<protein>
    <recommendedName>
        <fullName evidence="13">Protein kinase domain-containing protein</fullName>
    </recommendedName>
</protein>
<dbReference type="Gene3D" id="3.30.200.20">
    <property type="entry name" value="Phosphorylase Kinase, domain 1"/>
    <property type="match status" value="1"/>
</dbReference>
<name>A0A6L2PZ58_COPFO</name>
<evidence type="ECO:0000256" key="6">
    <source>
        <dbReference type="ARBA" id="ARBA00022840"/>
    </source>
</evidence>
<keyword evidence="4 7" id="KW-0547">Nucleotide-binding</keyword>
<keyword evidence="5" id="KW-0418">Kinase</keyword>
<evidence type="ECO:0000256" key="5">
    <source>
        <dbReference type="ARBA" id="ARBA00022777"/>
    </source>
</evidence>
<evidence type="ECO:0008006" key="13">
    <source>
        <dbReference type="Google" id="ProtNLM"/>
    </source>
</evidence>
<evidence type="ECO:0000313" key="12">
    <source>
        <dbReference type="Proteomes" id="UP000502823"/>
    </source>
</evidence>
<evidence type="ECO:0000256" key="8">
    <source>
        <dbReference type="RuleBase" id="RU000304"/>
    </source>
</evidence>
<dbReference type="GO" id="GO:0005524">
    <property type="term" value="F:ATP binding"/>
    <property type="evidence" value="ECO:0007669"/>
    <property type="project" value="UniProtKB-UniRule"/>
</dbReference>
<evidence type="ECO:0000256" key="7">
    <source>
        <dbReference type="PROSITE-ProRule" id="PRU10141"/>
    </source>
</evidence>
<dbReference type="InterPro" id="IPR011009">
    <property type="entry name" value="Kinase-like_dom_sf"/>
</dbReference>
<dbReference type="PROSITE" id="PS00108">
    <property type="entry name" value="PROTEIN_KINASE_ST"/>
    <property type="match status" value="1"/>
</dbReference>
<dbReference type="InterPro" id="IPR017441">
    <property type="entry name" value="Protein_kinase_ATP_BS"/>
</dbReference>
<organism evidence="11 12">
    <name type="scientific">Coptotermes formosanus</name>
    <name type="common">Formosan subterranean termite</name>
    <dbReference type="NCBI Taxonomy" id="36987"/>
    <lineage>
        <taxon>Eukaryota</taxon>
        <taxon>Metazoa</taxon>
        <taxon>Ecdysozoa</taxon>
        <taxon>Arthropoda</taxon>
        <taxon>Hexapoda</taxon>
        <taxon>Insecta</taxon>
        <taxon>Pterygota</taxon>
        <taxon>Neoptera</taxon>
        <taxon>Polyneoptera</taxon>
        <taxon>Dictyoptera</taxon>
        <taxon>Blattodea</taxon>
        <taxon>Blattoidea</taxon>
        <taxon>Termitoidae</taxon>
        <taxon>Rhinotermitidae</taxon>
        <taxon>Coptotermes</taxon>
    </lineage>
</organism>
<feature type="domain" description="AGC-kinase C-terminal" evidence="10">
    <location>
        <begin position="287"/>
        <end position="363"/>
    </location>
</feature>
<comment type="similarity">
    <text evidence="8">Belongs to the protein kinase superfamily.</text>
</comment>
<dbReference type="GO" id="GO:0004674">
    <property type="term" value="F:protein serine/threonine kinase activity"/>
    <property type="evidence" value="ECO:0007669"/>
    <property type="project" value="UniProtKB-KW"/>
</dbReference>
<gene>
    <name evidence="11" type="ORF">Cfor_06082</name>
</gene>
<feature type="domain" description="Protein kinase" evidence="9">
    <location>
        <begin position="20"/>
        <end position="286"/>
    </location>
</feature>
<dbReference type="EMBL" id="BLKM01000649">
    <property type="protein sequence ID" value="GFG36572.1"/>
    <property type="molecule type" value="Genomic_DNA"/>
</dbReference>
<dbReference type="FunFam" id="1.10.510.10:FF:000210">
    <property type="entry name" value="Non-specific serine/threonine protein kinase"/>
    <property type="match status" value="1"/>
</dbReference>
<keyword evidence="6 7" id="KW-0067">ATP-binding</keyword>
<evidence type="ECO:0000256" key="3">
    <source>
        <dbReference type="ARBA" id="ARBA00022679"/>
    </source>
</evidence>
<keyword evidence="2" id="KW-0597">Phosphoprotein</keyword>
<dbReference type="Pfam" id="PF00069">
    <property type="entry name" value="Pkinase"/>
    <property type="match status" value="1"/>
</dbReference>
<dbReference type="InterPro" id="IPR000961">
    <property type="entry name" value="AGC-kinase_C"/>
</dbReference>
<dbReference type="SMART" id="SM00220">
    <property type="entry name" value="S_TKc"/>
    <property type="match status" value="1"/>
</dbReference>
<accession>A0A6L2PZ58</accession>
<evidence type="ECO:0000256" key="2">
    <source>
        <dbReference type="ARBA" id="ARBA00022553"/>
    </source>
</evidence>
<dbReference type="PANTHER" id="PTHR24351">
    <property type="entry name" value="RIBOSOMAL PROTEIN S6 KINASE"/>
    <property type="match status" value="1"/>
</dbReference>
<evidence type="ECO:0000259" key="10">
    <source>
        <dbReference type="PROSITE" id="PS51285"/>
    </source>
</evidence>
<dbReference type="Proteomes" id="UP000502823">
    <property type="component" value="Unassembled WGS sequence"/>
</dbReference>
<keyword evidence="12" id="KW-1185">Reference proteome</keyword>
<dbReference type="Gene3D" id="1.10.510.10">
    <property type="entry name" value="Transferase(Phosphotransferase) domain 1"/>
    <property type="match status" value="1"/>
</dbReference>
<keyword evidence="1 8" id="KW-0723">Serine/threonine-protein kinase</keyword>
<proteinExistence type="inferred from homology"/>
<sequence length="363" mass="41190">HQCGAEPTERGEVKLSLDNFQFIKMLGKGSFGTVVLAKRKLPAGREQLCAVKALKKKRFTRFYSICATIAEKEALILASGHPFITSLYSCFQNKDHLFFVMEYVSGGDLLKLLYEIEVFSEKRTQFYAAEITLALQFLHMHGILHRDLKLENVLLGSDGHCRVADLGLTKLGLFGRDKTSSWVGTPIYMAPEIMQNLPYGHAVDWWALGIMIYEMLVGHLPFDDNTEDAADANQTLEDKIVNSKVQFPEGLSLAAVSVVRKLLKKDPAKRLGTRGSADKIRQHRFFKGIDWQALLEKRMDPPEKPEVAEEENVPYVFYVNEKEIKGTLEAVLEKEKINTEHVVDIVYQQQAVFRVRPVTRCAR</sequence>